<feature type="transmembrane region" description="Helical" evidence="6">
    <location>
        <begin position="68"/>
        <end position="84"/>
    </location>
</feature>
<reference evidence="7" key="1">
    <citation type="journal article" date="2020" name="mSystems">
        <title>Genome- and Community-Level Interaction Insights into Carbon Utilization and Element Cycling Functions of Hydrothermarchaeota in Hydrothermal Sediment.</title>
        <authorList>
            <person name="Zhou Z."/>
            <person name="Liu Y."/>
            <person name="Xu W."/>
            <person name="Pan J."/>
            <person name="Luo Z.H."/>
            <person name="Li M."/>
        </authorList>
    </citation>
    <scope>NUCLEOTIDE SEQUENCE [LARGE SCALE GENOMIC DNA]</scope>
    <source>
        <strain evidence="7">SpSt-456</strain>
    </source>
</reference>
<comment type="caution">
    <text evidence="7">The sequence shown here is derived from an EMBL/GenBank/DDBJ whole genome shotgun (WGS) entry which is preliminary data.</text>
</comment>
<proteinExistence type="inferred from homology"/>
<feature type="transmembrane region" description="Helical" evidence="6">
    <location>
        <begin position="45"/>
        <end position="62"/>
    </location>
</feature>
<dbReference type="InterPro" id="IPR005226">
    <property type="entry name" value="UPF0014_fam"/>
</dbReference>
<dbReference type="Pfam" id="PF03649">
    <property type="entry name" value="UPF0014"/>
    <property type="match status" value="1"/>
</dbReference>
<dbReference type="EMBL" id="DSTK01000013">
    <property type="protein sequence ID" value="HFK96648.1"/>
    <property type="molecule type" value="Genomic_DNA"/>
</dbReference>
<comment type="similarity">
    <text evidence="2">Belongs to the UPF0014 family.</text>
</comment>
<evidence type="ECO:0000256" key="2">
    <source>
        <dbReference type="ARBA" id="ARBA00005268"/>
    </source>
</evidence>
<protein>
    <submittedName>
        <fullName evidence="7">Iron export ABC transporter permease subunit FetB</fullName>
    </submittedName>
</protein>
<evidence type="ECO:0000256" key="6">
    <source>
        <dbReference type="SAM" id="Phobius"/>
    </source>
</evidence>
<evidence type="ECO:0000256" key="1">
    <source>
        <dbReference type="ARBA" id="ARBA00004141"/>
    </source>
</evidence>
<comment type="subcellular location">
    <subcellularLocation>
        <location evidence="1">Membrane</location>
        <topology evidence="1">Multi-pass membrane protein</topology>
    </subcellularLocation>
</comment>
<dbReference type="PANTHER" id="PTHR30028:SF0">
    <property type="entry name" value="PROTEIN ALUMINUM SENSITIVE 3"/>
    <property type="match status" value="1"/>
</dbReference>
<feature type="transmembrane region" description="Helical" evidence="6">
    <location>
        <begin position="128"/>
        <end position="148"/>
    </location>
</feature>
<keyword evidence="3 6" id="KW-0812">Transmembrane</keyword>
<sequence>MDQALLEIGPSQLLVALGFIVLGAATSLVHGLGLERDLFWGTLRTFAQLFVMGYVLTLIFRVRHPGPVLAFYGVMILSAAWIIRSRVSERAVAFFLPTLASMLAGYFVITYVVTAFVVGVQPWWRPQYFLPLGGMVIGNSMNAVAIALERLFGELRRRRGDVEMLLSLGADYKEASAETFRAAIKAGMIPSINAMMGVGIVFLPGMMTGQILAGADPLVAIRYQIVVMLMLVGSTTLGTLLVVWLVRRRCFGPKHELLLR</sequence>
<gene>
    <name evidence="7" type="primary">fetB</name>
    <name evidence="7" type="ORF">ENS06_04910</name>
</gene>
<keyword evidence="5 6" id="KW-0472">Membrane</keyword>
<dbReference type="GO" id="GO:0005886">
    <property type="term" value="C:plasma membrane"/>
    <property type="evidence" value="ECO:0007669"/>
    <property type="project" value="TreeGrafter"/>
</dbReference>
<evidence type="ECO:0000256" key="3">
    <source>
        <dbReference type="ARBA" id="ARBA00022692"/>
    </source>
</evidence>
<evidence type="ECO:0000256" key="4">
    <source>
        <dbReference type="ARBA" id="ARBA00022989"/>
    </source>
</evidence>
<organism evidence="7">
    <name type="scientific">Desulfacinum infernum</name>
    <dbReference type="NCBI Taxonomy" id="35837"/>
    <lineage>
        <taxon>Bacteria</taxon>
        <taxon>Pseudomonadati</taxon>
        <taxon>Thermodesulfobacteriota</taxon>
        <taxon>Syntrophobacteria</taxon>
        <taxon>Syntrophobacterales</taxon>
        <taxon>Syntrophobacteraceae</taxon>
        <taxon>Desulfacinum</taxon>
    </lineage>
</organism>
<accession>A0A832A191</accession>
<feature type="transmembrane region" description="Helical" evidence="6">
    <location>
        <begin position="194"/>
        <end position="213"/>
    </location>
</feature>
<evidence type="ECO:0000313" key="7">
    <source>
        <dbReference type="EMBL" id="HFK96648.1"/>
    </source>
</evidence>
<dbReference type="PANTHER" id="PTHR30028">
    <property type="entry name" value="UPF0014 INNER MEMBRANE PROTEIN YBBM-RELATED"/>
    <property type="match status" value="1"/>
</dbReference>
<keyword evidence="4 6" id="KW-1133">Transmembrane helix</keyword>
<dbReference type="AlphaFoldDB" id="A0A832A191"/>
<feature type="transmembrane region" description="Helical" evidence="6">
    <location>
        <begin position="225"/>
        <end position="246"/>
    </location>
</feature>
<feature type="transmembrane region" description="Helical" evidence="6">
    <location>
        <begin position="12"/>
        <end position="33"/>
    </location>
</feature>
<evidence type="ECO:0000256" key="5">
    <source>
        <dbReference type="ARBA" id="ARBA00023136"/>
    </source>
</evidence>
<name>A0A832A191_9BACT</name>
<feature type="transmembrane region" description="Helical" evidence="6">
    <location>
        <begin position="91"/>
        <end position="116"/>
    </location>
</feature>